<sequence length="363" mass="36182">MSGSETGGVMTSREPFTVGIQKTPMPPQPVIQNMRLAYSADGTAVYKPAAGSSPPYQSSATSGGGGGAGAGESSSGGNMVSHNLNMNMGEPMKRKRGRPRKYGPNGTMALALTPAQPAVTVTQSSGPFSPPPAPSSAPSGGSASPSSLKKARGRPPGSSKKQQMEALGSAGVGFTPHVITVKSGEDVSSKIMSFSQHGPRAVCILSANGAISNVTLRQAATSGGTATYEGRFDILSLSGSFLLSEVGGHRSRTGGLSVSLAGPDGRVLGGCVAGVLTAASPVQVIVGSFIADGRKESKPVNQMDPLSAPPKLSPGGGGTGASSPPSRGTLSESSGGPGSPLNQSMGACNNSNNPQGMSSMPWK</sequence>
<dbReference type="InterPro" id="IPR005175">
    <property type="entry name" value="PPC_dom"/>
</dbReference>
<dbReference type="GO" id="GO:0005634">
    <property type="term" value="C:nucleus"/>
    <property type="evidence" value="ECO:0007669"/>
    <property type="project" value="UniProtKB-SubCell"/>
</dbReference>
<dbReference type="CDD" id="cd11378">
    <property type="entry name" value="DUF296"/>
    <property type="match status" value="1"/>
</dbReference>
<dbReference type="Pfam" id="PF03479">
    <property type="entry name" value="PCC"/>
    <property type="match status" value="1"/>
</dbReference>
<reference evidence="9" key="1">
    <citation type="submission" date="2019-08" db="EMBL/GenBank/DDBJ databases">
        <title>Reference gene set and small RNA set construction with multiple tissues from Davidia involucrata Baill.</title>
        <authorList>
            <person name="Yang H."/>
            <person name="Zhou C."/>
            <person name="Li G."/>
            <person name="Wang J."/>
            <person name="Gao P."/>
            <person name="Wang M."/>
            <person name="Wang R."/>
            <person name="Zhao Y."/>
        </authorList>
    </citation>
    <scope>NUCLEOTIDE SEQUENCE</scope>
    <source>
        <tissue evidence="9">Mixed with DoveR01_LX</tissue>
    </source>
</reference>
<organism evidence="9">
    <name type="scientific">Davidia involucrata</name>
    <name type="common">Dove tree</name>
    <dbReference type="NCBI Taxonomy" id="16924"/>
    <lineage>
        <taxon>Eukaryota</taxon>
        <taxon>Viridiplantae</taxon>
        <taxon>Streptophyta</taxon>
        <taxon>Embryophyta</taxon>
        <taxon>Tracheophyta</taxon>
        <taxon>Spermatophyta</taxon>
        <taxon>Magnoliopsida</taxon>
        <taxon>eudicotyledons</taxon>
        <taxon>Gunneridae</taxon>
        <taxon>Pentapetalae</taxon>
        <taxon>asterids</taxon>
        <taxon>Cornales</taxon>
        <taxon>Nyssaceae</taxon>
        <taxon>Davidia</taxon>
    </lineage>
</organism>
<feature type="region of interest" description="Disordered" evidence="7">
    <location>
        <begin position="1"/>
        <end position="28"/>
    </location>
</feature>
<dbReference type="PANTHER" id="PTHR31500">
    <property type="entry name" value="AT-HOOK MOTIF NUCLEAR-LOCALIZED PROTEIN 9"/>
    <property type="match status" value="1"/>
</dbReference>
<gene>
    <name evidence="9" type="ORF">Din_013505</name>
</gene>
<evidence type="ECO:0000256" key="3">
    <source>
        <dbReference type="ARBA" id="ARBA00023125"/>
    </source>
</evidence>
<evidence type="ECO:0000256" key="2">
    <source>
        <dbReference type="ARBA" id="ARBA00023015"/>
    </source>
</evidence>
<comment type="subcellular location">
    <subcellularLocation>
        <location evidence="1 6">Nucleus</location>
    </subcellularLocation>
</comment>
<protein>
    <recommendedName>
        <fullName evidence="6">AT-hook motif nuclear-localized protein</fullName>
    </recommendedName>
</protein>
<evidence type="ECO:0000313" key="9">
    <source>
        <dbReference type="EMBL" id="MPA44064.1"/>
    </source>
</evidence>
<evidence type="ECO:0000259" key="8">
    <source>
        <dbReference type="PROSITE" id="PS51742"/>
    </source>
</evidence>
<dbReference type="GO" id="GO:0003680">
    <property type="term" value="F:minor groove of adenine-thymine-rich DNA binding"/>
    <property type="evidence" value="ECO:0007669"/>
    <property type="project" value="UniProtKB-UniRule"/>
</dbReference>
<proteinExistence type="predicted"/>
<dbReference type="AlphaFoldDB" id="A0A5B6ZJC6"/>
<feature type="compositionally biased region" description="Low complexity" evidence="7">
    <location>
        <begin position="136"/>
        <end position="147"/>
    </location>
</feature>
<feature type="domain" description="PPC" evidence="8">
    <location>
        <begin position="170"/>
        <end position="310"/>
    </location>
</feature>
<dbReference type="SUPFAM" id="SSF117856">
    <property type="entry name" value="AF0104/ALDC/Ptd012-like"/>
    <property type="match status" value="1"/>
</dbReference>
<accession>A0A5B6ZJC6</accession>
<feature type="region of interest" description="Disordered" evidence="7">
    <location>
        <begin position="296"/>
        <end position="363"/>
    </location>
</feature>
<evidence type="ECO:0000256" key="4">
    <source>
        <dbReference type="ARBA" id="ARBA00023163"/>
    </source>
</evidence>
<evidence type="ECO:0000256" key="6">
    <source>
        <dbReference type="RuleBase" id="RU367031"/>
    </source>
</evidence>
<feature type="region of interest" description="Disordered" evidence="7">
    <location>
        <begin position="45"/>
        <end position="166"/>
    </location>
</feature>
<evidence type="ECO:0000256" key="1">
    <source>
        <dbReference type="ARBA" id="ARBA00004123"/>
    </source>
</evidence>
<comment type="function">
    <text evidence="6">Transcription factor that specifically binds AT-rich DNA sequences related to the nuclear matrix attachment regions (MARs).</text>
</comment>
<dbReference type="PANTHER" id="PTHR31500:SF57">
    <property type="entry name" value="AT-HOOK MOTIF NUCLEAR-LOCALIZED PROTEIN 10"/>
    <property type="match status" value="1"/>
</dbReference>
<feature type="compositionally biased region" description="Polar residues" evidence="7">
    <location>
        <begin position="341"/>
        <end position="363"/>
    </location>
</feature>
<keyword evidence="2 6" id="KW-0805">Transcription regulation</keyword>
<name>A0A5B6ZJC6_DAVIN</name>
<dbReference type="PROSITE" id="PS51742">
    <property type="entry name" value="PPC"/>
    <property type="match status" value="1"/>
</dbReference>
<comment type="domain">
    <text evidence="6">The PPC domain mediates interactions between AHL proteins.</text>
</comment>
<evidence type="ECO:0000256" key="5">
    <source>
        <dbReference type="ARBA" id="ARBA00023242"/>
    </source>
</evidence>
<dbReference type="InterPro" id="IPR039605">
    <property type="entry name" value="AHL"/>
</dbReference>
<dbReference type="EMBL" id="GHES01013505">
    <property type="protein sequence ID" value="MPA44064.1"/>
    <property type="molecule type" value="Transcribed_RNA"/>
</dbReference>
<keyword evidence="4 6" id="KW-0804">Transcription</keyword>
<dbReference type="FunFam" id="3.30.1330.80:FF:000003">
    <property type="entry name" value="AT-hook motif nuclear-localized protein 1-like"/>
    <property type="match status" value="1"/>
</dbReference>
<keyword evidence="3 6" id="KW-0238">DNA-binding</keyword>
<keyword evidence="5 6" id="KW-0539">Nucleus</keyword>
<evidence type="ECO:0000256" key="7">
    <source>
        <dbReference type="SAM" id="MobiDB-lite"/>
    </source>
</evidence>
<dbReference type="Gene3D" id="3.30.1330.80">
    <property type="entry name" value="Hypothetical protein, similar to alpha- acetolactate decarboxylase, domain 2"/>
    <property type="match status" value="1"/>
</dbReference>